<accession>A0A9P0E3C5</accession>
<keyword evidence="3" id="KW-1185">Reference proteome</keyword>
<sequence length="184" mass="20512">MTNVRVPFVKLKRKLRCMPRGVTVGQHAASDESTAPVSYPQLGERSGTLTAEDRSAAEGTAGSESFIDLDIMCTISRAQPTFYTSFKRFLLSKLQIKARCLVGHSSRRTERTAVAAIANEPHCGSSISNRQRDWNEGKTIEKMKRVQKLLSSDGLREVARKYPQVNKVSTARRCTSPRCTYEEA</sequence>
<feature type="region of interest" description="Disordered" evidence="1">
    <location>
        <begin position="25"/>
        <end position="57"/>
    </location>
</feature>
<dbReference type="AlphaFoldDB" id="A0A9P0E3C5"/>
<reference evidence="2" key="1">
    <citation type="submission" date="2022-01" db="EMBL/GenBank/DDBJ databases">
        <authorList>
            <person name="King R."/>
        </authorList>
    </citation>
    <scope>NUCLEOTIDE SEQUENCE</scope>
</reference>
<dbReference type="EMBL" id="OV725077">
    <property type="protein sequence ID" value="CAH1389063.1"/>
    <property type="molecule type" value="Genomic_DNA"/>
</dbReference>
<proteinExistence type="predicted"/>
<protein>
    <submittedName>
        <fullName evidence="2">Uncharacterized protein</fullName>
    </submittedName>
</protein>
<evidence type="ECO:0000256" key="1">
    <source>
        <dbReference type="SAM" id="MobiDB-lite"/>
    </source>
</evidence>
<gene>
    <name evidence="2" type="ORF">NEZAVI_LOCUS533</name>
</gene>
<dbReference type="Proteomes" id="UP001152798">
    <property type="component" value="Chromosome 1"/>
</dbReference>
<organism evidence="2 3">
    <name type="scientific">Nezara viridula</name>
    <name type="common">Southern green stink bug</name>
    <name type="synonym">Cimex viridulus</name>
    <dbReference type="NCBI Taxonomy" id="85310"/>
    <lineage>
        <taxon>Eukaryota</taxon>
        <taxon>Metazoa</taxon>
        <taxon>Ecdysozoa</taxon>
        <taxon>Arthropoda</taxon>
        <taxon>Hexapoda</taxon>
        <taxon>Insecta</taxon>
        <taxon>Pterygota</taxon>
        <taxon>Neoptera</taxon>
        <taxon>Paraneoptera</taxon>
        <taxon>Hemiptera</taxon>
        <taxon>Heteroptera</taxon>
        <taxon>Panheteroptera</taxon>
        <taxon>Pentatomomorpha</taxon>
        <taxon>Pentatomoidea</taxon>
        <taxon>Pentatomidae</taxon>
        <taxon>Pentatominae</taxon>
        <taxon>Nezara</taxon>
    </lineage>
</organism>
<evidence type="ECO:0000313" key="3">
    <source>
        <dbReference type="Proteomes" id="UP001152798"/>
    </source>
</evidence>
<name>A0A9P0E3C5_NEZVI</name>
<evidence type="ECO:0000313" key="2">
    <source>
        <dbReference type="EMBL" id="CAH1389063.1"/>
    </source>
</evidence>